<sequence length="399" mass="43993">MPNSAVKPASPSRETSVSIVRRWPNSSQCSTSGRVLFDAFLATLTTAPRAIVTSLRMYTGHVTSQLDEGKVLSAVLHDNRNRTIERGLQGVVRLKIDTDTRQLIWGLASHEAASLLENTAFNIPTKDGKQSFTMTSPHVLDGFHAEIVGFDVDTPSLAYLWDVLAKCGAMPIAGMYTNTSKTYGSTGSRYRISFHDSQVPAVFKKAGRLIDEIVFLGRLYRVYPKGWFANRERRLNRADLDQYARDAKRVDLNPDPWTYVSKGATMGSNGNHRSWISPNMYDALDAHVSLTTQTVYSADMGDLSILPHIQRRPDAPSLPATGAFVGGTKVKANKLTRVDIPLQTVLDDFAALDKAATTAKAEFEATCQKVSACTTLDLARYIRAGEADWIQRDLEAHPL</sequence>
<dbReference type="OrthoDB" id="84419at2759"/>
<proteinExistence type="predicted"/>
<protein>
    <submittedName>
        <fullName evidence="1">Uncharacterized protein</fullName>
    </submittedName>
</protein>
<reference evidence="1" key="1">
    <citation type="submission" date="2013-12" db="EMBL/GenBank/DDBJ databases">
        <title>The Genome Sequence of Aphanomyces invadans NJM9701.</title>
        <authorList>
            <consortium name="The Broad Institute Genomics Platform"/>
            <person name="Russ C."/>
            <person name="Tyler B."/>
            <person name="van West P."/>
            <person name="Dieguez-Uribeondo J."/>
            <person name="Young S.K."/>
            <person name="Zeng Q."/>
            <person name="Gargeya S."/>
            <person name="Fitzgerald M."/>
            <person name="Abouelleil A."/>
            <person name="Alvarado L."/>
            <person name="Chapman S.B."/>
            <person name="Gainer-Dewar J."/>
            <person name="Goldberg J."/>
            <person name="Griggs A."/>
            <person name="Gujja S."/>
            <person name="Hansen M."/>
            <person name="Howarth C."/>
            <person name="Imamovic A."/>
            <person name="Ireland A."/>
            <person name="Larimer J."/>
            <person name="McCowan C."/>
            <person name="Murphy C."/>
            <person name="Pearson M."/>
            <person name="Poon T.W."/>
            <person name="Priest M."/>
            <person name="Roberts A."/>
            <person name="Saif S."/>
            <person name="Shea T."/>
            <person name="Sykes S."/>
            <person name="Wortman J."/>
            <person name="Nusbaum C."/>
            <person name="Birren B."/>
        </authorList>
    </citation>
    <scope>NUCLEOTIDE SEQUENCE [LARGE SCALE GENOMIC DNA]</scope>
    <source>
        <strain evidence="1">NJM9701</strain>
    </source>
</reference>
<evidence type="ECO:0000313" key="1">
    <source>
        <dbReference type="EMBL" id="ETV89847.1"/>
    </source>
</evidence>
<dbReference type="AlphaFoldDB" id="A0A024T938"/>
<dbReference type="VEuPathDB" id="FungiDB:H310_15315"/>
<dbReference type="EMBL" id="KI914284">
    <property type="protein sequence ID" value="ETV89847.1"/>
    <property type="molecule type" value="Genomic_DNA"/>
</dbReference>
<organism evidence="1">
    <name type="scientific">Aphanomyces invadans</name>
    <dbReference type="NCBI Taxonomy" id="157072"/>
    <lineage>
        <taxon>Eukaryota</taxon>
        <taxon>Sar</taxon>
        <taxon>Stramenopiles</taxon>
        <taxon>Oomycota</taxon>
        <taxon>Saprolegniomycetes</taxon>
        <taxon>Saprolegniales</taxon>
        <taxon>Verrucalvaceae</taxon>
        <taxon>Aphanomyces</taxon>
    </lineage>
</organism>
<accession>A0A024T938</accession>
<gene>
    <name evidence="1" type="ORF">H310_15315</name>
</gene>
<name>A0A024T938_9STRA</name>
<feature type="non-terminal residue" evidence="1">
    <location>
        <position position="399"/>
    </location>
</feature>
<dbReference type="RefSeq" id="XP_008881522.1">
    <property type="nucleotide sequence ID" value="XM_008883300.1"/>
</dbReference>
<dbReference type="GeneID" id="20092365"/>